<feature type="signal peptide" evidence="1">
    <location>
        <begin position="1"/>
        <end position="21"/>
    </location>
</feature>
<keyword evidence="3" id="KW-1185">Reference proteome</keyword>
<evidence type="ECO:0000313" key="3">
    <source>
        <dbReference type="Proteomes" id="UP000305881"/>
    </source>
</evidence>
<evidence type="ECO:0000313" key="2">
    <source>
        <dbReference type="EMBL" id="QCW81090.1"/>
    </source>
</evidence>
<sequence length="128" mass="14842">MKIIKFAALLGLMAITGHAWAEAAFESIQDVQGKWRLEYTKKSLDTKETIKREDTWAFNDGKVTITNIPREGSYYDQLPVKYEIEDGKLKIALLGRSDRFDTFSLIEKDEKSMTLKGKYGDIYYFQKK</sequence>
<dbReference type="RefSeq" id="WP_014146750.1">
    <property type="nucleotide sequence ID" value="NZ_CP035467.1"/>
</dbReference>
<accession>A0A4P9UKS7</accession>
<dbReference type="Proteomes" id="UP000305881">
    <property type="component" value="Chromosome"/>
</dbReference>
<dbReference type="EMBL" id="CP035467">
    <property type="protein sequence ID" value="QCW81090.1"/>
    <property type="molecule type" value="Genomic_DNA"/>
</dbReference>
<name>A0A4P9UKS7_METBY</name>
<gene>
    <name evidence="2" type="ORF">EQU24_01600</name>
</gene>
<proteinExistence type="predicted"/>
<evidence type="ECO:0008006" key="4">
    <source>
        <dbReference type="Google" id="ProtNLM"/>
    </source>
</evidence>
<dbReference type="STRING" id="675511.GCA_000341735_02684"/>
<dbReference type="KEGG" id="mbur:EQU24_01600"/>
<keyword evidence="1" id="KW-0732">Signal</keyword>
<dbReference type="AlphaFoldDB" id="A0A4P9UKS7"/>
<reference evidence="3" key="1">
    <citation type="journal article" date="2019" name="J. Bacteriol.">
        <title>A Mutagenic Screen Identifies a TonB-Dependent Receptor Required for the Lanthanide Metal Switch in the Type I Methanotroph 'Methylotuvimicrobium buryatense' 5GB1C.</title>
        <authorList>
            <person name="Groom J.D."/>
            <person name="Ford S.M."/>
            <person name="Pesesky M.W."/>
            <person name="Lidstrom M.E."/>
        </authorList>
    </citation>
    <scope>NUCLEOTIDE SEQUENCE [LARGE SCALE GENOMIC DNA]</scope>
    <source>
        <strain evidence="3">5GB1C</strain>
    </source>
</reference>
<feature type="chain" id="PRO_5020372994" description="Lipocalin-like domain-containing protein" evidence="1">
    <location>
        <begin position="22"/>
        <end position="128"/>
    </location>
</feature>
<evidence type="ECO:0000256" key="1">
    <source>
        <dbReference type="SAM" id="SignalP"/>
    </source>
</evidence>
<organism evidence="2 3">
    <name type="scientific">Methylotuvimicrobium buryatense</name>
    <name type="common">Methylomicrobium buryatense</name>
    <dbReference type="NCBI Taxonomy" id="95641"/>
    <lineage>
        <taxon>Bacteria</taxon>
        <taxon>Pseudomonadati</taxon>
        <taxon>Pseudomonadota</taxon>
        <taxon>Gammaproteobacteria</taxon>
        <taxon>Methylococcales</taxon>
        <taxon>Methylococcaceae</taxon>
        <taxon>Methylotuvimicrobium</taxon>
    </lineage>
</organism>
<protein>
    <recommendedName>
        <fullName evidence="4">Lipocalin-like domain-containing protein</fullName>
    </recommendedName>
</protein>
<dbReference type="OrthoDB" id="5568720at2"/>